<accession>A0A420YJA6</accession>
<organism evidence="4 5">
    <name type="scientific">Coniochaeta pulveracea</name>
    <dbReference type="NCBI Taxonomy" id="177199"/>
    <lineage>
        <taxon>Eukaryota</taxon>
        <taxon>Fungi</taxon>
        <taxon>Dikarya</taxon>
        <taxon>Ascomycota</taxon>
        <taxon>Pezizomycotina</taxon>
        <taxon>Sordariomycetes</taxon>
        <taxon>Sordariomycetidae</taxon>
        <taxon>Coniochaetales</taxon>
        <taxon>Coniochaetaceae</taxon>
        <taxon>Coniochaeta</taxon>
    </lineage>
</organism>
<keyword evidence="2" id="KW-0560">Oxidoreductase</keyword>
<dbReference type="OrthoDB" id="419598at2759"/>
<dbReference type="AlphaFoldDB" id="A0A420YJA6"/>
<evidence type="ECO:0000313" key="4">
    <source>
        <dbReference type="EMBL" id="RKU47968.1"/>
    </source>
</evidence>
<proteinExistence type="predicted"/>
<keyword evidence="5" id="KW-1185">Reference proteome</keyword>
<dbReference type="STRING" id="177199.A0A420YJA6"/>
<comment type="caution">
    <text evidence="4">The sequence shown here is derived from an EMBL/GenBank/DDBJ whole genome shotgun (WGS) entry which is preliminary data.</text>
</comment>
<dbReference type="Gene3D" id="3.90.25.10">
    <property type="entry name" value="UDP-galactose 4-epimerase, domain 1"/>
    <property type="match status" value="1"/>
</dbReference>
<dbReference type="GO" id="GO:0016491">
    <property type="term" value="F:oxidoreductase activity"/>
    <property type="evidence" value="ECO:0007669"/>
    <property type="project" value="UniProtKB-KW"/>
</dbReference>
<evidence type="ECO:0000259" key="3">
    <source>
        <dbReference type="Pfam" id="PF05368"/>
    </source>
</evidence>
<sequence length="316" mass="34854">MKVVVLGASGETGRSIVSGLLESPDKFEITAVSRPSSLESKNNQTLKKLGVNLVGLDLDGPQDEWVRLFTGIDVVISAVNAAVLRAQIPIADAAKKAGVGRFIPCCFATACPPRGVMQVREIKEDVLDHIKKIYLPYTVIDVGWWYQISAPRLPSGRVDYAVAFPSDHIAGDGTAPVARTHLQDVGRYVARIIADPRTLNKMVFAYSEVISQGQVVDMLEKASGEHLDRNYISELELNSQVHSSQEALRLGDVSAIQGLWVAQYQLSWGIRGDNSPEHAKYLGYLDCKELYPDMTYITFEEYVKELLNGKAIRVYA</sequence>
<dbReference type="Pfam" id="PF05368">
    <property type="entry name" value="NmrA"/>
    <property type="match status" value="1"/>
</dbReference>
<dbReference type="CDD" id="cd05259">
    <property type="entry name" value="PCBER_SDR_a"/>
    <property type="match status" value="1"/>
</dbReference>
<evidence type="ECO:0000256" key="2">
    <source>
        <dbReference type="ARBA" id="ARBA00023002"/>
    </source>
</evidence>
<dbReference type="InterPro" id="IPR008030">
    <property type="entry name" value="NmrA-like"/>
</dbReference>
<feature type="domain" description="NmrA-like" evidence="3">
    <location>
        <begin position="2"/>
        <end position="302"/>
    </location>
</feature>
<dbReference type="InterPro" id="IPR045312">
    <property type="entry name" value="PCBER-like"/>
</dbReference>
<dbReference type="Gene3D" id="3.40.50.720">
    <property type="entry name" value="NAD(P)-binding Rossmann-like Domain"/>
    <property type="match status" value="1"/>
</dbReference>
<evidence type="ECO:0000256" key="1">
    <source>
        <dbReference type="ARBA" id="ARBA00022857"/>
    </source>
</evidence>
<reference evidence="4 5" key="1">
    <citation type="submission" date="2018-08" db="EMBL/GenBank/DDBJ databases">
        <title>Draft genome of the lignicolous fungus Coniochaeta pulveracea.</title>
        <authorList>
            <person name="Borstlap C.J."/>
            <person name="De Witt R.N."/>
            <person name="Botha A."/>
            <person name="Volschenk H."/>
        </authorList>
    </citation>
    <scope>NUCLEOTIDE SEQUENCE [LARGE SCALE GENOMIC DNA]</scope>
    <source>
        <strain evidence="4 5">CAB683</strain>
    </source>
</reference>
<dbReference type="InterPro" id="IPR051609">
    <property type="entry name" value="NmrA/Isoflavone_reductase-like"/>
</dbReference>
<dbReference type="SUPFAM" id="SSF51735">
    <property type="entry name" value="NAD(P)-binding Rossmann-fold domains"/>
    <property type="match status" value="1"/>
</dbReference>
<dbReference type="EMBL" id="QVQW01000006">
    <property type="protein sequence ID" value="RKU47968.1"/>
    <property type="molecule type" value="Genomic_DNA"/>
</dbReference>
<dbReference type="InterPro" id="IPR036291">
    <property type="entry name" value="NAD(P)-bd_dom_sf"/>
</dbReference>
<gene>
    <name evidence="4" type="ORF">DL546_003580</name>
</gene>
<protein>
    <recommendedName>
        <fullName evidence="3">NmrA-like domain-containing protein</fullName>
    </recommendedName>
</protein>
<evidence type="ECO:0000313" key="5">
    <source>
        <dbReference type="Proteomes" id="UP000275385"/>
    </source>
</evidence>
<dbReference type="Proteomes" id="UP000275385">
    <property type="component" value="Unassembled WGS sequence"/>
</dbReference>
<keyword evidence="1" id="KW-0521">NADP</keyword>
<name>A0A420YJA6_9PEZI</name>
<dbReference type="PANTHER" id="PTHR47706">
    <property type="entry name" value="NMRA-LIKE FAMILY PROTEIN"/>
    <property type="match status" value="1"/>
</dbReference>
<dbReference type="PANTHER" id="PTHR47706:SF9">
    <property type="entry name" value="NMRA-LIKE DOMAIN-CONTAINING PROTEIN-RELATED"/>
    <property type="match status" value="1"/>
</dbReference>